<evidence type="ECO:0000313" key="1">
    <source>
        <dbReference type="EMBL" id="KAJ1123072.1"/>
    </source>
</evidence>
<evidence type="ECO:0000313" key="2">
    <source>
        <dbReference type="Proteomes" id="UP001066276"/>
    </source>
</evidence>
<dbReference type="AlphaFoldDB" id="A0AAV7P471"/>
<gene>
    <name evidence="1" type="ORF">NDU88_001545</name>
</gene>
<reference evidence="1" key="1">
    <citation type="journal article" date="2022" name="bioRxiv">
        <title>Sequencing and chromosome-scale assembly of the giantPleurodeles waltlgenome.</title>
        <authorList>
            <person name="Brown T."/>
            <person name="Elewa A."/>
            <person name="Iarovenko S."/>
            <person name="Subramanian E."/>
            <person name="Araus A.J."/>
            <person name="Petzold A."/>
            <person name="Susuki M."/>
            <person name="Suzuki K.-i.T."/>
            <person name="Hayashi T."/>
            <person name="Toyoda A."/>
            <person name="Oliveira C."/>
            <person name="Osipova E."/>
            <person name="Leigh N.D."/>
            <person name="Simon A."/>
            <person name="Yun M.H."/>
        </authorList>
    </citation>
    <scope>NUCLEOTIDE SEQUENCE</scope>
    <source>
        <strain evidence="1">20211129_DDA</strain>
        <tissue evidence="1">Liver</tissue>
    </source>
</reference>
<comment type="caution">
    <text evidence="1">The sequence shown here is derived from an EMBL/GenBank/DDBJ whole genome shotgun (WGS) entry which is preliminary data.</text>
</comment>
<keyword evidence="2" id="KW-1185">Reference proteome</keyword>
<sequence>MEDGKRGVISVLLVRLSPDVEHPHSDCKQANAWAARGARGDADHAVLGLSLLKPLLGAGPQSYVLEEECEPLHLALRCAAGLQALPLSKGSQARSPYGRWLAAQAFGISAETD</sequence>
<name>A0AAV7P471_PLEWA</name>
<dbReference type="Proteomes" id="UP001066276">
    <property type="component" value="Chromosome 7"/>
</dbReference>
<protein>
    <submittedName>
        <fullName evidence="1">Uncharacterized protein</fullName>
    </submittedName>
</protein>
<dbReference type="EMBL" id="JANPWB010000011">
    <property type="protein sequence ID" value="KAJ1123072.1"/>
    <property type="molecule type" value="Genomic_DNA"/>
</dbReference>
<accession>A0AAV7P471</accession>
<organism evidence="1 2">
    <name type="scientific">Pleurodeles waltl</name>
    <name type="common">Iberian ribbed newt</name>
    <dbReference type="NCBI Taxonomy" id="8319"/>
    <lineage>
        <taxon>Eukaryota</taxon>
        <taxon>Metazoa</taxon>
        <taxon>Chordata</taxon>
        <taxon>Craniata</taxon>
        <taxon>Vertebrata</taxon>
        <taxon>Euteleostomi</taxon>
        <taxon>Amphibia</taxon>
        <taxon>Batrachia</taxon>
        <taxon>Caudata</taxon>
        <taxon>Salamandroidea</taxon>
        <taxon>Salamandridae</taxon>
        <taxon>Pleurodelinae</taxon>
        <taxon>Pleurodeles</taxon>
    </lineage>
</organism>
<proteinExistence type="predicted"/>